<evidence type="ECO:0000256" key="4">
    <source>
        <dbReference type="ARBA" id="ARBA00010617"/>
    </source>
</evidence>
<dbReference type="AlphaFoldDB" id="A0A8J2KM30"/>
<evidence type="ECO:0000256" key="3">
    <source>
        <dbReference type="ARBA" id="ARBA00004406"/>
    </source>
</evidence>
<dbReference type="GO" id="GO:0005789">
    <property type="term" value="C:endoplasmic reticulum membrane"/>
    <property type="evidence" value="ECO:0007669"/>
    <property type="project" value="UniProtKB-SubCell"/>
</dbReference>
<dbReference type="OrthoDB" id="2789670at2759"/>
<feature type="non-terminal residue" evidence="12">
    <location>
        <position position="1"/>
    </location>
</feature>
<evidence type="ECO:0000256" key="7">
    <source>
        <dbReference type="ARBA" id="ARBA00023002"/>
    </source>
</evidence>
<comment type="subcellular location">
    <subcellularLocation>
        <location evidence="3">Endoplasmic reticulum membrane</location>
        <topology evidence="3">Peripheral membrane protein</topology>
    </subcellularLocation>
    <subcellularLocation>
        <location evidence="2">Microsome membrane</location>
        <topology evidence="2">Peripheral membrane protein</topology>
    </subcellularLocation>
</comment>
<comment type="cofactor">
    <cofactor evidence="1">
        <name>heme</name>
        <dbReference type="ChEBI" id="CHEBI:30413"/>
    </cofactor>
</comment>
<evidence type="ECO:0000256" key="2">
    <source>
        <dbReference type="ARBA" id="ARBA00004174"/>
    </source>
</evidence>
<protein>
    <submittedName>
        <fullName evidence="12">Uncharacterized protein</fullName>
    </submittedName>
</protein>
<evidence type="ECO:0000256" key="6">
    <source>
        <dbReference type="ARBA" id="ARBA00022723"/>
    </source>
</evidence>
<sequence length="272" mass="31777">VFPFLKKIFRTWPFPTDGLEPFRSFMTKYLNQRQQDIKNDQNNVKRNDLGSVFVDMMNRVETPEFQKVGFLPETAIAQVLEVFFASYDSTGTSLNICMYYLSKHPQYQDKVIEEVDAIFNKYDNELTPGSLGEFTFLVACLNEAMRLNPAFIRPERNCTKDWIVDREYGRQIKIPKGANVLIPIWALHRHPDYFLEPETFNPDRFMPENIKKIHPYSFAAFGHGPKNCIGMKLAYNNMILILANIFREFTVEARPDTQLKMKAGRLFVSQFE</sequence>
<keyword evidence="8 11" id="KW-0408">Iron</keyword>
<evidence type="ECO:0000256" key="1">
    <source>
        <dbReference type="ARBA" id="ARBA00001971"/>
    </source>
</evidence>
<dbReference type="InterPro" id="IPR001128">
    <property type="entry name" value="Cyt_P450"/>
</dbReference>
<comment type="similarity">
    <text evidence="4 11">Belongs to the cytochrome P450 family.</text>
</comment>
<accession>A0A8J2KM30</accession>
<dbReference type="PANTHER" id="PTHR24292:SF54">
    <property type="entry name" value="CYP9F3-RELATED"/>
    <property type="match status" value="1"/>
</dbReference>
<proteinExistence type="inferred from homology"/>
<keyword evidence="10" id="KW-0472">Membrane</keyword>
<name>A0A8J2KM30_9HEXA</name>
<evidence type="ECO:0000256" key="11">
    <source>
        <dbReference type="RuleBase" id="RU000461"/>
    </source>
</evidence>
<comment type="caution">
    <text evidence="12">The sequence shown here is derived from an EMBL/GenBank/DDBJ whole genome shotgun (WGS) entry which is preliminary data.</text>
</comment>
<keyword evidence="5 11" id="KW-0349">Heme</keyword>
<reference evidence="12" key="1">
    <citation type="submission" date="2021-06" db="EMBL/GenBank/DDBJ databases">
        <authorList>
            <person name="Hodson N. C."/>
            <person name="Mongue J. A."/>
            <person name="Jaron S. K."/>
        </authorList>
    </citation>
    <scope>NUCLEOTIDE SEQUENCE</scope>
</reference>
<evidence type="ECO:0000256" key="5">
    <source>
        <dbReference type="ARBA" id="ARBA00022617"/>
    </source>
</evidence>
<evidence type="ECO:0000256" key="8">
    <source>
        <dbReference type="ARBA" id="ARBA00023004"/>
    </source>
</evidence>
<dbReference type="EMBL" id="CAJVCH010434194">
    <property type="protein sequence ID" value="CAG7818932.1"/>
    <property type="molecule type" value="Genomic_DNA"/>
</dbReference>
<keyword evidence="6 11" id="KW-0479">Metal-binding</keyword>
<dbReference type="GO" id="GO:0016705">
    <property type="term" value="F:oxidoreductase activity, acting on paired donors, with incorporation or reduction of molecular oxygen"/>
    <property type="evidence" value="ECO:0007669"/>
    <property type="project" value="InterPro"/>
</dbReference>
<dbReference type="GO" id="GO:0020037">
    <property type="term" value="F:heme binding"/>
    <property type="evidence" value="ECO:0007669"/>
    <property type="project" value="InterPro"/>
</dbReference>
<dbReference type="PANTHER" id="PTHR24292">
    <property type="entry name" value="CYTOCHROME P450"/>
    <property type="match status" value="1"/>
</dbReference>
<dbReference type="GO" id="GO:0005506">
    <property type="term" value="F:iron ion binding"/>
    <property type="evidence" value="ECO:0007669"/>
    <property type="project" value="InterPro"/>
</dbReference>
<dbReference type="InterPro" id="IPR050476">
    <property type="entry name" value="Insect_CytP450_Detox"/>
</dbReference>
<keyword evidence="13" id="KW-1185">Reference proteome</keyword>
<evidence type="ECO:0000313" key="13">
    <source>
        <dbReference type="Proteomes" id="UP000708208"/>
    </source>
</evidence>
<organism evidence="12 13">
    <name type="scientific">Allacma fusca</name>
    <dbReference type="NCBI Taxonomy" id="39272"/>
    <lineage>
        <taxon>Eukaryota</taxon>
        <taxon>Metazoa</taxon>
        <taxon>Ecdysozoa</taxon>
        <taxon>Arthropoda</taxon>
        <taxon>Hexapoda</taxon>
        <taxon>Collembola</taxon>
        <taxon>Symphypleona</taxon>
        <taxon>Sminthuridae</taxon>
        <taxon>Allacma</taxon>
    </lineage>
</organism>
<feature type="non-terminal residue" evidence="12">
    <location>
        <position position="272"/>
    </location>
</feature>
<dbReference type="Pfam" id="PF00067">
    <property type="entry name" value="p450"/>
    <property type="match status" value="1"/>
</dbReference>
<dbReference type="InterPro" id="IPR017972">
    <property type="entry name" value="Cyt_P450_CS"/>
</dbReference>
<gene>
    <name evidence="12" type="ORF">AFUS01_LOCUS29409</name>
</gene>
<dbReference type="Proteomes" id="UP000708208">
    <property type="component" value="Unassembled WGS sequence"/>
</dbReference>
<evidence type="ECO:0000256" key="10">
    <source>
        <dbReference type="ARBA" id="ARBA00023136"/>
    </source>
</evidence>
<keyword evidence="7 11" id="KW-0560">Oxidoreductase</keyword>
<dbReference type="GO" id="GO:0004497">
    <property type="term" value="F:monooxygenase activity"/>
    <property type="evidence" value="ECO:0007669"/>
    <property type="project" value="UniProtKB-KW"/>
</dbReference>
<evidence type="ECO:0000313" key="12">
    <source>
        <dbReference type="EMBL" id="CAG7818932.1"/>
    </source>
</evidence>
<dbReference type="PROSITE" id="PS00086">
    <property type="entry name" value="CYTOCHROME_P450"/>
    <property type="match status" value="1"/>
</dbReference>
<keyword evidence="9 11" id="KW-0503">Monooxygenase</keyword>
<evidence type="ECO:0000256" key="9">
    <source>
        <dbReference type="ARBA" id="ARBA00023033"/>
    </source>
</evidence>